<dbReference type="EMBL" id="OV696686">
    <property type="protein sequence ID" value="CAH1233004.1"/>
    <property type="molecule type" value="Genomic_DNA"/>
</dbReference>
<dbReference type="Pfam" id="PF10551">
    <property type="entry name" value="MULE"/>
    <property type="match status" value="1"/>
</dbReference>
<feature type="domain" description="MULE transposase" evidence="1">
    <location>
        <begin position="1"/>
        <end position="92"/>
    </location>
</feature>
<accession>A0A8J9YQ53</accession>
<dbReference type="PANTHER" id="PTHR47160">
    <property type="entry name" value="PUTATIVE-RELATED"/>
    <property type="match status" value="1"/>
</dbReference>
<organism evidence="2 3">
    <name type="scientific">Branchiostoma lanceolatum</name>
    <name type="common">Common lancelet</name>
    <name type="synonym">Amphioxus lanceolatum</name>
    <dbReference type="NCBI Taxonomy" id="7740"/>
    <lineage>
        <taxon>Eukaryota</taxon>
        <taxon>Metazoa</taxon>
        <taxon>Chordata</taxon>
        <taxon>Cephalochordata</taxon>
        <taxon>Leptocardii</taxon>
        <taxon>Amphioxiformes</taxon>
        <taxon>Branchiostomatidae</taxon>
        <taxon>Branchiostoma</taxon>
    </lineage>
</organism>
<dbReference type="InterPro" id="IPR018289">
    <property type="entry name" value="MULE_transposase_dom"/>
</dbReference>
<reference evidence="2" key="1">
    <citation type="submission" date="2022-01" db="EMBL/GenBank/DDBJ databases">
        <authorList>
            <person name="Braso-Vives M."/>
        </authorList>
    </citation>
    <scope>NUCLEOTIDE SEQUENCE</scope>
</reference>
<evidence type="ECO:0000313" key="3">
    <source>
        <dbReference type="Proteomes" id="UP000838412"/>
    </source>
</evidence>
<dbReference type="OrthoDB" id="9976404at2759"/>
<keyword evidence="3" id="KW-1185">Reference proteome</keyword>
<dbReference type="PANTHER" id="PTHR47160:SF8">
    <property type="entry name" value="MULE TRANSPOSASE DOMAIN-CONTAINING PROTEIN"/>
    <property type="match status" value="1"/>
</dbReference>
<dbReference type="Proteomes" id="UP000838412">
    <property type="component" value="Chromosome 1"/>
</dbReference>
<protein>
    <submittedName>
        <fullName evidence="2">Hypp555 protein</fullName>
    </submittedName>
</protein>
<dbReference type="AlphaFoldDB" id="A0A8J9YQ53"/>
<sequence length="240" mass="28277">MDGTFKSCPRPYSQFFTIHGLYFERVIPFVMALMTSKTVGAYRQVLHHIKEKVREVTGHDLSPEMIVSDFEVSIISSNETEFPDANIAGCYFCQSFHSTQQLIGQYPALQEFFEYLERNYVAAGDVTFPIPMWNVYNRNTDTRTNNHVEGFHQRWNNTIGRAHPPLWFFLQRMKDEQKTVEQTLASVARGDPPPPRRRKWRELERRITRLRQEYVDGRRSLDRYWCAVVHAIKTFVPHAE</sequence>
<evidence type="ECO:0000313" key="2">
    <source>
        <dbReference type="EMBL" id="CAH1233004.1"/>
    </source>
</evidence>
<gene>
    <name evidence="2" type="primary">Hypp555</name>
    <name evidence="2" type="ORF">BLAG_LOCUS1893</name>
</gene>
<evidence type="ECO:0000259" key="1">
    <source>
        <dbReference type="Pfam" id="PF10551"/>
    </source>
</evidence>
<name>A0A8J9YQ53_BRALA</name>
<proteinExistence type="predicted"/>